<dbReference type="RefSeq" id="WP_222988598.1">
    <property type="nucleotide sequence ID" value="NZ_JAINVV010000003.1"/>
</dbReference>
<evidence type="ECO:0000259" key="5">
    <source>
        <dbReference type="Pfam" id="PF00496"/>
    </source>
</evidence>
<accession>A0ABS7PJL1</accession>
<comment type="subcellular location">
    <subcellularLocation>
        <location evidence="1">Periplasm</location>
    </subcellularLocation>
</comment>
<evidence type="ECO:0000313" key="6">
    <source>
        <dbReference type="EMBL" id="MBY8821482.1"/>
    </source>
</evidence>
<dbReference type="Gene3D" id="3.10.105.10">
    <property type="entry name" value="Dipeptide-binding Protein, Domain 3"/>
    <property type="match status" value="1"/>
</dbReference>
<gene>
    <name evidence="6" type="ORF">K7G82_04215</name>
</gene>
<sequence>MKTHGDQAVWPYIRRLARQAVCVALTVVAASLAGCGNQGEPDGPIRVSVIGPAPELAAVGRDEAAAPQAALLLSIAQGLVALDASGRIEPGLAQRWIVSDDGLSYIFRLRRAEWRPGRRVTTEELARSLRAAVDPGRGNRFAPYFSAVDEIVAVTPEILEVRLSRPRPHFLDLLTQPEMGFLQRKQGTGPYRIAGQKNGVIALAPIADPDFPEEQQARYPVALRAERAARALARYGRGQADLVLGGTFVDLAVARALDPPATQLRFDPARGLFGLAVTSEEGLLNSAENRAAIAMAIDRDALVSSFGVPNWKPMLSIVPDRLEMPGGPALPEWAALPMAQRVALARGRVAAWRGNNPEFPRMRIALPEGPGARLLFTRIAIDLGRIGIIVQRVPFEAPADLRLIDSVAPNDSATWYLTRLSCEIGLPCGETGSVALAASRAASTLAERATKLREADAAYAVNTPFIPLATPLRWSLVRPSLRGFRTNNRAAHPLHHLLND</sequence>
<dbReference type="SUPFAM" id="SSF53850">
    <property type="entry name" value="Periplasmic binding protein-like II"/>
    <property type="match status" value="1"/>
</dbReference>
<dbReference type="InterPro" id="IPR000914">
    <property type="entry name" value="SBP_5_dom"/>
</dbReference>
<protein>
    <submittedName>
        <fullName evidence="6">ABC transporter substrate-binding protein</fullName>
    </submittedName>
</protein>
<dbReference type="InterPro" id="IPR039424">
    <property type="entry name" value="SBP_5"/>
</dbReference>
<dbReference type="Gene3D" id="3.90.76.10">
    <property type="entry name" value="Dipeptide-binding Protein, Domain 1"/>
    <property type="match status" value="1"/>
</dbReference>
<evidence type="ECO:0000313" key="7">
    <source>
        <dbReference type="Proteomes" id="UP000706039"/>
    </source>
</evidence>
<evidence type="ECO:0000256" key="2">
    <source>
        <dbReference type="ARBA" id="ARBA00005695"/>
    </source>
</evidence>
<organism evidence="6 7">
    <name type="scientific">Sphingomonas colocasiae</name>
    <dbReference type="NCBI Taxonomy" id="1848973"/>
    <lineage>
        <taxon>Bacteria</taxon>
        <taxon>Pseudomonadati</taxon>
        <taxon>Pseudomonadota</taxon>
        <taxon>Alphaproteobacteria</taxon>
        <taxon>Sphingomonadales</taxon>
        <taxon>Sphingomonadaceae</taxon>
        <taxon>Sphingomonas</taxon>
    </lineage>
</organism>
<evidence type="ECO:0000256" key="3">
    <source>
        <dbReference type="ARBA" id="ARBA00022448"/>
    </source>
</evidence>
<dbReference type="Proteomes" id="UP000706039">
    <property type="component" value="Unassembled WGS sequence"/>
</dbReference>
<dbReference type="PROSITE" id="PS51257">
    <property type="entry name" value="PROKAR_LIPOPROTEIN"/>
    <property type="match status" value="1"/>
</dbReference>
<reference evidence="6 7" key="1">
    <citation type="submission" date="2021-08" db="EMBL/GenBank/DDBJ databases">
        <authorList>
            <person name="Tuo L."/>
        </authorList>
    </citation>
    <scope>NUCLEOTIDE SEQUENCE [LARGE SCALE GENOMIC DNA]</scope>
    <source>
        <strain evidence="6 7">JCM 31229</strain>
    </source>
</reference>
<proteinExistence type="inferred from homology"/>
<comment type="similarity">
    <text evidence="2">Belongs to the bacterial solute-binding protein 5 family.</text>
</comment>
<keyword evidence="4" id="KW-0732">Signal</keyword>
<evidence type="ECO:0000256" key="4">
    <source>
        <dbReference type="ARBA" id="ARBA00022729"/>
    </source>
</evidence>
<name>A0ABS7PJL1_9SPHN</name>
<dbReference type="PANTHER" id="PTHR30290:SF10">
    <property type="entry name" value="PERIPLASMIC OLIGOPEPTIDE-BINDING PROTEIN-RELATED"/>
    <property type="match status" value="1"/>
</dbReference>
<keyword evidence="3" id="KW-0813">Transport</keyword>
<dbReference type="Pfam" id="PF00496">
    <property type="entry name" value="SBP_bac_5"/>
    <property type="match status" value="1"/>
</dbReference>
<dbReference type="EMBL" id="JAINVV010000003">
    <property type="protein sequence ID" value="MBY8821482.1"/>
    <property type="molecule type" value="Genomic_DNA"/>
</dbReference>
<feature type="domain" description="Solute-binding protein family 5" evidence="5">
    <location>
        <begin position="88"/>
        <end position="319"/>
    </location>
</feature>
<evidence type="ECO:0000256" key="1">
    <source>
        <dbReference type="ARBA" id="ARBA00004418"/>
    </source>
</evidence>
<keyword evidence="7" id="KW-1185">Reference proteome</keyword>
<dbReference type="PANTHER" id="PTHR30290">
    <property type="entry name" value="PERIPLASMIC BINDING COMPONENT OF ABC TRANSPORTER"/>
    <property type="match status" value="1"/>
</dbReference>
<comment type="caution">
    <text evidence="6">The sequence shown here is derived from an EMBL/GenBank/DDBJ whole genome shotgun (WGS) entry which is preliminary data.</text>
</comment>